<feature type="binding site" evidence="2">
    <location>
        <begin position="203"/>
        <end position="204"/>
    </location>
    <ligand>
        <name>ATP</name>
        <dbReference type="ChEBI" id="CHEBI:30616"/>
    </ligand>
</feature>
<dbReference type="NCBIfam" id="NF010191">
    <property type="entry name" value="PRK13670.1"/>
    <property type="match status" value="1"/>
</dbReference>
<keyword evidence="2" id="KW-0694">RNA-binding</keyword>
<evidence type="ECO:0000313" key="3">
    <source>
        <dbReference type="EMBL" id="HIR87858.1"/>
    </source>
</evidence>
<keyword evidence="2" id="KW-0067">ATP-binding</keyword>
<gene>
    <name evidence="2" type="primary">tmcAL</name>
    <name evidence="3" type="ORF">IAC96_02805</name>
</gene>
<evidence type="ECO:0000313" key="4">
    <source>
        <dbReference type="Proteomes" id="UP000824201"/>
    </source>
</evidence>
<accession>A0A9D1EDE2</accession>
<evidence type="ECO:0000256" key="2">
    <source>
        <dbReference type="HAMAP-Rule" id="MF_01539"/>
    </source>
</evidence>
<comment type="caution">
    <text evidence="3">The sequence shown here is derived from an EMBL/GenBank/DDBJ whole genome shotgun (WGS) entry which is preliminary data.</text>
</comment>
<comment type="similarity">
    <text evidence="2">Belongs to the TmcAL family.</text>
</comment>
<keyword evidence="2" id="KW-0547">Nucleotide-binding</keyword>
<organism evidence="3 4">
    <name type="scientific">Candidatus Fimimorpha faecalis</name>
    <dbReference type="NCBI Taxonomy" id="2840824"/>
    <lineage>
        <taxon>Bacteria</taxon>
        <taxon>Bacillati</taxon>
        <taxon>Bacillota</taxon>
        <taxon>Clostridia</taxon>
        <taxon>Eubacteriales</taxon>
        <taxon>Candidatus Fimimorpha</taxon>
    </lineage>
</organism>
<dbReference type="HAMAP" id="MF_01539">
    <property type="entry name" value="TmcAL"/>
    <property type="match status" value="1"/>
</dbReference>
<dbReference type="GO" id="GO:0005737">
    <property type="term" value="C:cytoplasm"/>
    <property type="evidence" value="ECO:0007669"/>
    <property type="project" value="UniProtKB-SubCell"/>
</dbReference>
<feature type="binding site" evidence="2">
    <location>
        <begin position="7"/>
        <end position="20"/>
    </location>
    <ligand>
        <name>ATP</name>
        <dbReference type="ChEBI" id="CHEBI:30616"/>
    </ligand>
</feature>
<dbReference type="GO" id="GO:0000049">
    <property type="term" value="F:tRNA binding"/>
    <property type="evidence" value="ECO:0007669"/>
    <property type="project" value="UniProtKB-KW"/>
</dbReference>
<dbReference type="GO" id="GO:0005524">
    <property type="term" value="F:ATP binding"/>
    <property type="evidence" value="ECO:0007669"/>
    <property type="project" value="UniProtKB-KW"/>
</dbReference>
<dbReference type="Proteomes" id="UP000824201">
    <property type="component" value="Unassembled WGS sequence"/>
</dbReference>
<evidence type="ECO:0000256" key="1">
    <source>
        <dbReference type="ARBA" id="ARBA00022694"/>
    </source>
</evidence>
<dbReference type="AlphaFoldDB" id="A0A9D1EDE2"/>
<keyword evidence="2" id="KW-0963">Cytoplasm</keyword>
<comment type="catalytic activity">
    <reaction evidence="2">
        <text>cytidine(34) in elongator tRNA(Met) + acetate + ATP = N(4)-acetylcytidine(34) in elongator tRNA(Met) + AMP + diphosphate</text>
        <dbReference type="Rhea" id="RHEA:58144"/>
        <dbReference type="Rhea" id="RHEA-COMP:10693"/>
        <dbReference type="Rhea" id="RHEA-COMP:10694"/>
        <dbReference type="ChEBI" id="CHEBI:30089"/>
        <dbReference type="ChEBI" id="CHEBI:30616"/>
        <dbReference type="ChEBI" id="CHEBI:33019"/>
        <dbReference type="ChEBI" id="CHEBI:74900"/>
        <dbReference type="ChEBI" id="CHEBI:82748"/>
        <dbReference type="ChEBI" id="CHEBI:456215"/>
    </reaction>
</comment>
<dbReference type="InterPro" id="IPR008513">
    <property type="entry name" value="tRNA(Met)_cyd_acetate_ligase"/>
</dbReference>
<keyword evidence="2" id="KW-0820">tRNA-binding</keyword>
<reference evidence="3" key="2">
    <citation type="journal article" date="2021" name="PeerJ">
        <title>Extensive microbial diversity within the chicken gut microbiome revealed by metagenomics and culture.</title>
        <authorList>
            <person name="Gilroy R."/>
            <person name="Ravi A."/>
            <person name="Getino M."/>
            <person name="Pursley I."/>
            <person name="Horton D.L."/>
            <person name="Alikhan N.F."/>
            <person name="Baker D."/>
            <person name="Gharbi K."/>
            <person name="Hall N."/>
            <person name="Watson M."/>
            <person name="Adriaenssens E.M."/>
            <person name="Foster-Nyarko E."/>
            <person name="Jarju S."/>
            <person name="Secka A."/>
            <person name="Antonio M."/>
            <person name="Oren A."/>
            <person name="Chaudhuri R.R."/>
            <person name="La Ragione R."/>
            <person name="Hildebrand F."/>
            <person name="Pallen M.J."/>
        </authorList>
    </citation>
    <scope>NUCLEOTIDE SEQUENCE</scope>
    <source>
        <strain evidence="3">ChiW13-3771</strain>
    </source>
</reference>
<dbReference type="Gene3D" id="3.40.50.620">
    <property type="entry name" value="HUPs"/>
    <property type="match status" value="1"/>
</dbReference>
<keyword evidence="1 2" id="KW-0819">tRNA processing</keyword>
<proteinExistence type="inferred from homology"/>
<name>A0A9D1EDE2_9FIRM</name>
<dbReference type="EMBL" id="DVHN01000033">
    <property type="protein sequence ID" value="HIR87858.1"/>
    <property type="molecule type" value="Genomic_DNA"/>
</dbReference>
<dbReference type="GO" id="GO:0006400">
    <property type="term" value="P:tRNA modification"/>
    <property type="evidence" value="ECO:0007669"/>
    <property type="project" value="UniProtKB-UniRule"/>
</dbReference>
<dbReference type="Pfam" id="PF05636">
    <property type="entry name" value="HIGH_NTase1"/>
    <property type="match status" value="1"/>
</dbReference>
<keyword evidence="2" id="KW-0436">Ligase</keyword>
<sequence length="429" mass="48049">MNIVGLITEYNPFHNGHLYHMRQAIACTNADFCIVVMSGNFVQRGAPAIIDKYSRTQMALEAGADLVLELPMPFACASAEIFAHAAVALLNSLGIVTHLCFGSEYNNEMLLTALASIFCEEPPAYRTALQTGLRNGNSFPKARTDAILSYLKQKSDSDRFQSFDLELNQLESILSSPNNILGIEYLKALQRLSSSIHPVPIHRIASGYHSAQIQDEISSATAVRQLLETTADLSKHSKTDSLLSKAVPPTVHESLTAYYQVKTPIVSNDLSTVLNYCFLTKSNYDLYAEWSKELSNRATRMLPACYSFDSWAEQLKSKNITHTRICRSLIHLITAITKEDMQQYKQSDYCLYARILGFRTESASLLSSLKKQCQIPIITKAADAKTKLTSLGLHLFEQEVLASQLYNQIVFQKFHTILPDEYRANIIRL</sequence>
<feature type="binding site" evidence="2">
    <location>
        <position position="102"/>
    </location>
    <ligand>
        <name>ATP</name>
        <dbReference type="ChEBI" id="CHEBI:30616"/>
    </ligand>
</feature>
<dbReference type="PANTHER" id="PTHR37825:SF1">
    <property type="entry name" value="TRNA(MET) CYTIDINE ACETATE LIGASE"/>
    <property type="match status" value="1"/>
</dbReference>
<protein>
    <recommendedName>
        <fullName evidence="2">tRNA(Met) cytidine acetate ligase</fullName>
        <ecNumber evidence="2">6.3.4.-</ecNumber>
    </recommendedName>
</protein>
<dbReference type="EC" id="6.3.4.-" evidence="2"/>
<dbReference type="PANTHER" id="PTHR37825">
    <property type="entry name" value="TRNA(MET) CYTIDINE ACETATE LIGASE"/>
    <property type="match status" value="1"/>
</dbReference>
<comment type="function">
    <text evidence="2">Catalyzes the formation of N(4)-acetylcytidine (ac(4)C) at the wobble position of elongator tRNA(Met), using acetate and ATP as substrates. First activates an acetate ion to form acetyladenylate (Ac-AMP) and then transfers the acetyl group to tRNA to form ac(4)C34.</text>
</comment>
<dbReference type="InterPro" id="IPR014729">
    <property type="entry name" value="Rossmann-like_a/b/a_fold"/>
</dbReference>
<feature type="binding site" evidence="2">
    <location>
        <position position="178"/>
    </location>
    <ligand>
        <name>ATP</name>
        <dbReference type="ChEBI" id="CHEBI:30616"/>
    </ligand>
</feature>
<comment type="subcellular location">
    <subcellularLocation>
        <location evidence="2">Cytoplasm</location>
    </subcellularLocation>
</comment>
<dbReference type="GO" id="GO:0016879">
    <property type="term" value="F:ligase activity, forming carbon-nitrogen bonds"/>
    <property type="evidence" value="ECO:0007669"/>
    <property type="project" value="UniProtKB-UniRule"/>
</dbReference>
<reference evidence="3" key="1">
    <citation type="submission" date="2020-10" db="EMBL/GenBank/DDBJ databases">
        <authorList>
            <person name="Gilroy R."/>
        </authorList>
    </citation>
    <scope>NUCLEOTIDE SEQUENCE</scope>
    <source>
        <strain evidence="3">ChiW13-3771</strain>
    </source>
</reference>
<dbReference type="SUPFAM" id="SSF52374">
    <property type="entry name" value="Nucleotidylyl transferase"/>
    <property type="match status" value="1"/>
</dbReference>